<evidence type="ECO:0000313" key="11">
    <source>
        <dbReference type="EMBL" id="CAB4615347.1"/>
    </source>
</evidence>
<dbReference type="Pfam" id="PF02782">
    <property type="entry name" value="FGGY_C"/>
    <property type="match status" value="1"/>
</dbReference>
<sequence length="463" mass="50486">MLYAAVDLGGSSGRVTVGELVDSKISLTEVHRFKHEPVQTDAGLFWDWSFIVEQVKTGLAAACQLGKVNSVGVDSWAVDYGVIDQTGEVIGQPFCYRDSRTDGLMDKLKADLGIDYIYSRTGVQFIFFNTMYQLFAEKNSAIYNQADKFLMVPDLMNYLLCGSISTEITNASTTQLLNVHTRDWDWQLIDKLGIKRQIFPAINKPKQQMGVITGHGKLDGIKVISVGSHDTASAVAGTPLPTSLDSAYISSGTWSLVGLELDKPVTDKTAMDFNITNEMGVEDRIRFIKNVAGMWLLEESLDYWAAKGEKYTAAQLAAEAALLPRGAVIDANDRRFEKPGAMPERIAALCQESNQAVPTTPAEYARCIFDSLADAYVKVIAQLEQAAGRKINSINIVGGGSANKLLNQLTANATGKTVYAGPVEATVLGNIITQMQAEGVIKSLEQGREIIKDSFSQEVFKPV</sequence>
<dbReference type="InterPro" id="IPR043129">
    <property type="entry name" value="ATPase_NBD"/>
</dbReference>
<evidence type="ECO:0000313" key="10">
    <source>
        <dbReference type="EMBL" id="CAB4560977.1"/>
    </source>
</evidence>
<dbReference type="EMBL" id="CAFBPR010000104">
    <property type="protein sequence ID" value="CAB5024106.1"/>
    <property type="molecule type" value="Genomic_DNA"/>
</dbReference>
<dbReference type="EMBL" id="CAEZTE010000020">
    <property type="protein sequence ID" value="CAB4560977.1"/>
    <property type="molecule type" value="Genomic_DNA"/>
</dbReference>
<dbReference type="GO" id="GO:0004370">
    <property type="term" value="F:glycerol kinase activity"/>
    <property type="evidence" value="ECO:0007669"/>
    <property type="project" value="TreeGrafter"/>
</dbReference>
<dbReference type="PANTHER" id="PTHR10196:SF93">
    <property type="entry name" value="L-RHAMNULOKINASE"/>
    <property type="match status" value="1"/>
</dbReference>
<keyword evidence="7" id="KW-0684">Rhamnose metabolism</keyword>
<evidence type="ECO:0000256" key="3">
    <source>
        <dbReference type="ARBA" id="ARBA00022741"/>
    </source>
</evidence>
<evidence type="ECO:0000313" key="13">
    <source>
        <dbReference type="EMBL" id="CAB5024106.1"/>
    </source>
</evidence>
<evidence type="ECO:0000256" key="5">
    <source>
        <dbReference type="ARBA" id="ARBA00022840"/>
    </source>
</evidence>
<dbReference type="InterPro" id="IPR018484">
    <property type="entry name" value="FGGY_N"/>
</dbReference>
<dbReference type="GO" id="GO:0008993">
    <property type="term" value="F:rhamnulokinase activity"/>
    <property type="evidence" value="ECO:0007669"/>
    <property type="project" value="InterPro"/>
</dbReference>
<dbReference type="InterPro" id="IPR018485">
    <property type="entry name" value="FGGY_C"/>
</dbReference>
<keyword evidence="2" id="KW-0808">Transferase</keyword>
<gene>
    <name evidence="10" type="ORF">UFOPK1599_00555</name>
    <name evidence="11" type="ORF">UFOPK1894_00582</name>
    <name evidence="12" type="ORF">UFOPK2179_00683</name>
    <name evidence="13" type="ORF">UFOPK4125_00622</name>
</gene>
<dbReference type="AlphaFoldDB" id="A0A6J6DAL9"/>
<dbReference type="GO" id="GO:0019301">
    <property type="term" value="P:rhamnose catabolic process"/>
    <property type="evidence" value="ECO:0007669"/>
    <property type="project" value="InterPro"/>
</dbReference>
<evidence type="ECO:0000256" key="7">
    <source>
        <dbReference type="ARBA" id="ARBA00023308"/>
    </source>
</evidence>
<evidence type="ECO:0000256" key="2">
    <source>
        <dbReference type="ARBA" id="ARBA00022679"/>
    </source>
</evidence>
<evidence type="ECO:0000259" key="9">
    <source>
        <dbReference type="Pfam" id="PF02782"/>
    </source>
</evidence>
<dbReference type="CDD" id="cd07771">
    <property type="entry name" value="ASKHA_NBD_FGGY_RhaB-like"/>
    <property type="match status" value="1"/>
</dbReference>
<evidence type="ECO:0000259" key="8">
    <source>
        <dbReference type="Pfam" id="PF00370"/>
    </source>
</evidence>
<keyword evidence="6" id="KW-1015">Disulfide bond</keyword>
<dbReference type="EMBL" id="CAEZWC010000081">
    <property type="protein sequence ID" value="CAB4650080.1"/>
    <property type="molecule type" value="Genomic_DNA"/>
</dbReference>
<comment type="similarity">
    <text evidence="1">Belongs to the FGGY kinase family.</text>
</comment>
<organism evidence="10">
    <name type="scientific">freshwater metagenome</name>
    <dbReference type="NCBI Taxonomy" id="449393"/>
    <lineage>
        <taxon>unclassified sequences</taxon>
        <taxon>metagenomes</taxon>
        <taxon>ecological metagenomes</taxon>
    </lineage>
</organism>
<dbReference type="Gene3D" id="3.30.420.40">
    <property type="match status" value="2"/>
</dbReference>
<keyword evidence="3" id="KW-0547">Nucleotide-binding</keyword>
<proteinExistence type="inferred from homology"/>
<evidence type="ECO:0000256" key="1">
    <source>
        <dbReference type="ARBA" id="ARBA00009156"/>
    </source>
</evidence>
<protein>
    <submittedName>
        <fullName evidence="10">Unannotated protein</fullName>
    </submittedName>
</protein>
<dbReference type="InterPro" id="IPR013449">
    <property type="entry name" value="Rhamnulokinase"/>
</dbReference>
<dbReference type="PANTHER" id="PTHR10196">
    <property type="entry name" value="SUGAR KINASE"/>
    <property type="match status" value="1"/>
</dbReference>
<evidence type="ECO:0000313" key="12">
    <source>
        <dbReference type="EMBL" id="CAB4650080.1"/>
    </source>
</evidence>
<feature type="domain" description="Carbohydrate kinase FGGY N-terminal" evidence="8">
    <location>
        <begin position="3"/>
        <end position="237"/>
    </location>
</feature>
<feature type="domain" description="Carbohydrate kinase FGGY C-terminal" evidence="9">
    <location>
        <begin position="247"/>
        <end position="437"/>
    </location>
</feature>
<dbReference type="GO" id="GO:0006071">
    <property type="term" value="P:glycerol metabolic process"/>
    <property type="evidence" value="ECO:0007669"/>
    <property type="project" value="TreeGrafter"/>
</dbReference>
<evidence type="ECO:0000256" key="6">
    <source>
        <dbReference type="ARBA" id="ARBA00023157"/>
    </source>
</evidence>
<dbReference type="Pfam" id="PF00370">
    <property type="entry name" value="FGGY_N"/>
    <property type="match status" value="1"/>
</dbReference>
<evidence type="ECO:0000256" key="4">
    <source>
        <dbReference type="ARBA" id="ARBA00022777"/>
    </source>
</evidence>
<keyword evidence="5" id="KW-0067">ATP-binding</keyword>
<accession>A0A6J6DAL9</accession>
<keyword evidence="4" id="KW-0418">Kinase</keyword>
<dbReference type="GO" id="GO:0005524">
    <property type="term" value="F:ATP binding"/>
    <property type="evidence" value="ECO:0007669"/>
    <property type="project" value="UniProtKB-KW"/>
</dbReference>
<dbReference type="GO" id="GO:0005829">
    <property type="term" value="C:cytosol"/>
    <property type="evidence" value="ECO:0007669"/>
    <property type="project" value="TreeGrafter"/>
</dbReference>
<reference evidence="10" key="1">
    <citation type="submission" date="2020-05" db="EMBL/GenBank/DDBJ databases">
        <authorList>
            <person name="Chiriac C."/>
            <person name="Salcher M."/>
            <person name="Ghai R."/>
            <person name="Kavagutti S V."/>
        </authorList>
    </citation>
    <scope>NUCLEOTIDE SEQUENCE</scope>
</reference>
<dbReference type="EMBL" id="CAEZVA010000036">
    <property type="protein sequence ID" value="CAB4615347.1"/>
    <property type="molecule type" value="Genomic_DNA"/>
</dbReference>
<dbReference type="SUPFAM" id="SSF53067">
    <property type="entry name" value="Actin-like ATPase domain"/>
    <property type="match status" value="2"/>
</dbReference>
<name>A0A6J6DAL9_9ZZZZ</name>